<dbReference type="GeneID" id="93365506"/>
<dbReference type="eggNOG" id="COG0299">
    <property type="taxonomic scope" value="Bacteria"/>
</dbReference>
<evidence type="ECO:0000256" key="2">
    <source>
        <dbReference type="ARBA" id="ARBA00022679"/>
    </source>
</evidence>
<feature type="domain" description="Formyl transferase N-terminal" evidence="7">
    <location>
        <begin position="3"/>
        <end position="181"/>
    </location>
</feature>
<proteinExistence type="inferred from homology"/>
<name>C3J7U3_POREA</name>
<dbReference type="SUPFAM" id="SSF53328">
    <property type="entry name" value="Formyltransferase"/>
    <property type="match status" value="1"/>
</dbReference>
<reference evidence="8 9" key="1">
    <citation type="submission" date="2009-04" db="EMBL/GenBank/DDBJ databases">
        <authorList>
            <person name="Sebastian Y."/>
            <person name="Madupu R."/>
            <person name="Durkin A.S."/>
            <person name="Torralba M."/>
            <person name="Methe B."/>
            <person name="Sutton G.G."/>
            <person name="Strausberg R.L."/>
            <person name="Nelson K.E."/>
        </authorList>
    </citation>
    <scope>NUCLEOTIDE SEQUENCE [LARGE SCALE GENOMIC DNA]</scope>
    <source>
        <strain evidence="9">ATCC 35406 / DSM 24491 / JCM 8526 / CCUG 16442 / BCRC 14492 / NCTC 13058 / HG 370</strain>
    </source>
</reference>
<feature type="binding site" evidence="6">
    <location>
        <position position="61"/>
    </location>
    <ligand>
        <name>(6R)-10-formyltetrahydrofolate</name>
        <dbReference type="ChEBI" id="CHEBI:195366"/>
    </ligand>
</feature>
<accession>C3J7U3</accession>
<evidence type="ECO:0000256" key="1">
    <source>
        <dbReference type="ARBA" id="ARBA00005054"/>
    </source>
</evidence>
<protein>
    <recommendedName>
        <fullName evidence="6">Phosphoribosylglycinamide formyltransferase</fullName>
        <ecNumber evidence="6">2.1.2.2</ecNumber>
    </recommendedName>
    <alternativeName>
        <fullName evidence="6">5'-phosphoribosylglycinamide transformylase</fullName>
    </alternativeName>
    <alternativeName>
        <fullName evidence="6">GAR transformylase</fullName>
        <shortName evidence="6">GART</shortName>
    </alternativeName>
</protein>
<feature type="binding site" evidence="6">
    <location>
        <begin position="12"/>
        <end position="14"/>
    </location>
    <ligand>
        <name>N(1)-(5-phospho-beta-D-ribosyl)glycinamide</name>
        <dbReference type="ChEBI" id="CHEBI:143788"/>
    </ligand>
</feature>
<feature type="site" description="Raises pKa of active site His" evidence="6">
    <location>
        <position position="144"/>
    </location>
</feature>
<dbReference type="AlphaFoldDB" id="C3J7U3"/>
<evidence type="ECO:0000256" key="5">
    <source>
        <dbReference type="ARBA" id="ARBA00047664"/>
    </source>
</evidence>
<dbReference type="Proteomes" id="UP000004295">
    <property type="component" value="Unassembled WGS sequence"/>
</dbReference>
<evidence type="ECO:0000256" key="4">
    <source>
        <dbReference type="ARBA" id="ARBA00038440"/>
    </source>
</evidence>
<dbReference type="EC" id="2.1.2.2" evidence="6"/>
<gene>
    <name evidence="6 8" type="primary">purN</name>
    <name evidence="8" type="ORF">POREN0001_1185</name>
</gene>
<dbReference type="InterPro" id="IPR004607">
    <property type="entry name" value="GART"/>
</dbReference>
<dbReference type="Gene3D" id="3.40.50.170">
    <property type="entry name" value="Formyl transferase, N-terminal domain"/>
    <property type="match status" value="1"/>
</dbReference>
<feature type="active site" description="Proton donor" evidence="6">
    <location>
        <position position="103"/>
    </location>
</feature>
<dbReference type="PANTHER" id="PTHR43369">
    <property type="entry name" value="PHOSPHORIBOSYLGLYCINAMIDE FORMYLTRANSFERASE"/>
    <property type="match status" value="1"/>
</dbReference>
<dbReference type="Pfam" id="PF00551">
    <property type="entry name" value="Formyl_trans_N"/>
    <property type="match status" value="1"/>
</dbReference>
<comment type="function">
    <text evidence="6">Catalyzes the transfer of a formyl group from 10-formyltetrahydrofolate to 5-phospho-ribosyl-glycinamide (GAR), producing 5-phospho-ribosyl-N-formylglycinamide (FGAR) and tetrahydrofolate.</text>
</comment>
<dbReference type="CDD" id="cd08645">
    <property type="entry name" value="FMT_core_GART"/>
    <property type="match status" value="1"/>
</dbReference>
<dbReference type="GO" id="GO:0004644">
    <property type="term" value="F:phosphoribosylglycinamide formyltransferase activity"/>
    <property type="evidence" value="ECO:0007669"/>
    <property type="project" value="UniProtKB-UniRule"/>
</dbReference>
<comment type="caution">
    <text evidence="6">Lacks conserved residue(s) required for the propagation of feature annotation.</text>
</comment>
<sequence>MIRIAILASGNGSNAENLILQQPSELLQYPLIITDNAQAGVLQRAKRLGVATHVFSRADFREGTAVLQLLQDEKIDAIVLAGFLSRIPQNIVEHYPSRIINIHPALLPRFGGKGMYGHFVHEAVLAAGEVVSGITIHYVDAEYDHGSTLCQATCPVYPSVDTPDSLAERIHHLEHLYYPVAVRQMVQRMKEEI</sequence>
<dbReference type="InterPro" id="IPR036477">
    <property type="entry name" value="Formyl_transf_N_sf"/>
</dbReference>
<dbReference type="InterPro" id="IPR002376">
    <property type="entry name" value="Formyl_transf_N"/>
</dbReference>
<dbReference type="STRING" id="553175.POREN0001_1185"/>
<keyword evidence="9" id="KW-1185">Reference proteome</keyword>
<keyword evidence="3 6" id="KW-0658">Purine biosynthesis</keyword>
<dbReference type="EMBL" id="ACNN01000005">
    <property type="protein sequence ID" value="EEN83633.1"/>
    <property type="molecule type" value="Genomic_DNA"/>
</dbReference>
<evidence type="ECO:0000256" key="3">
    <source>
        <dbReference type="ARBA" id="ARBA00022755"/>
    </source>
</evidence>
<comment type="similarity">
    <text evidence="4 6">Belongs to the GART family.</text>
</comment>
<dbReference type="UniPathway" id="UPA00074">
    <property type="reaction ID" value="UER00126"/>
</dbReference>
<organism evidence="8 9">
    <name type="scientific">Porphyromonas endodontalis (strain ATCC 35406 / DSM 24491 / JCM 8526 / CCUG 16442 / BCRC 14492 / NCTC 13058 / HG 370)</name>
    <name type="common">Bacteroides endodontalis</name>
    <dbReference type="NCBI Taxonomy" id="553175"/>
    <lineage>
        <taxon>Bacteria</taxon>
        <taxon>Pseudomonadati</taxon>
        <taxon>Bacteroidota</taxon>
        <taxon>Bacteroidia</taxon>
        <taxon>Bacteroidales</taxon>
        <taxon>Porphyromonadaceae</taxon>
        <taxon>Porphyromonas</taxon>
    </lineage>
</organism>
<dbReference type="GO" id="GO:0006189">
    <property type="term" value="P:'de novo' IMP biosynthetic process"/>
    <property type="evidence" value="ECO:0007669"/>
    <property type="project" value="UniProtKB-UniRule"/>
</dbReference>
<evidence type="ECO:0000256" key="6">
    <source>
        <dbReference type="HAMAP-Rule" id="MF_01930"/>
    </source>
</evidence>
<dbReference type="PANTHER" id="PTHR43369:SF2">
    <property type="entry name" value="PHOSPHORIBOSYLGLYCINAMIDE FORMYLTRANSFERASE"/>
    <property type="match status" value="1"/>
</dbReference>
<dbReference type="GO" id="GO:0005829">
    <property type="term" value="C:cytosol"/>
    <property type="evidence" value="ECO:0007669"/>
    <property type="project" value="TreeGrafter"/>
</dbReference>
<comment type="pathway">
    <text evidence="1 6">Purine metabolism; IMP biosynthesis via de novo pathway; N(2)-formyl-N(1)-(5-phospho-D-ribosyl)glycinamide from N(1)-(5-phospho-D-ribosyl)glycinamide (10-formyl THF route): step 1/1.</text>
</comment>
<evidence type="ECO:0000313" key="8">
    <source>
        <dbReference type="EMBL" id="EEN83633.1"/>
    </source>
</evidence>
<comment type="catalytic activity">
    <reaction evidence="5 6">
        <text>N(1)-(5-phospho-beta-D-ribosyl)glycinamide + (6R)-10-formyltetrahydrofolate = N(2)-formyl-N(1)-(5-phospho-beta-D-ribosyl)glycinamide + (6S)-5,6,7,8-tetrahydrofolate + H(+)</text>
        <dbReference type="Rhea" id="RHEA:15053"/>
        <dbReference type="ChEBI" id="CHEBI:15378"/>
        <dbReference type="ChEBI" id="CHEBI:57453"/>
        <dbReference type="ChEBI" id="CHEBI:143788"/>
        <dbReference type="ChEBI" id="CHEBI:147286"/>
        <dbReference type="ChEBI" id="CHEBI:195366"/>
        <dbReference type="EC" id="2.1.2.2"/>
    </reaction>
</comment>
<dbReference type="RefSeq" id="WP_004332100.1">
    <property type="nucleotide sequence ID" value="NZ_ACNN01000005.1"/>
</dbReference>
<evidence type="ECO:0000259" key="7">
    <source>
        <dbReference type="Pfam" id="PF00551"/>
    </source>
</evidence>
<dbReference type="HAMAP" id="MF_01930">
    <property type="entry name" value="PurN"/>
    <property type="match status" value="1"/>
</dbReference>
<feature type="binding site" evidence="6">
    <location>
        <position position="101"/>
    </location>
    <ligand>
        <name>(6R)-10-formyltetrahydrofolate</name>
        <dbReference type="ChEBI" id="CHEBI:195366"/>
    </ligand>
</feature>
<comment type="caution">
    <text evidence="8">The sequence shown here is derived from an EMBL/GenBank/DDBJ whole genome shotgun (WGS) entry which is preliminary data.</text>
</comment>
<dbReference type="PROSITE" id="PS00373">
    <property type="entry name" value="GART"/>
    <property type="match status" value="1"/>
</dbReference>
<evidence type="ECO:0000313" key="9">
    <source>
        <dbReference type="Proteomes" id="UP000004295"/>
    </source>
</evidence>
<dbReference type="InterPro" id="IPR001555">
    <property type="entry name" value="GART_AS"/>
</dbReference>
<keyword evidence="2 6" id="KW-0808">Transferase</keyword>